<proteinExistence type="predicted"/>
<protein>
    <submittedName>
        <fullName evidence="1">Uncharacterized protein</fullName>
    </submittedName>
</protein>
<evidence type="ECO:0000313" key="2">
    <source>
        <dbReference type="Proteomes" id="UP001589836"/>
    </source>
</evidence>
<evidence type="ECO:0000313" key="1">
    <source>
        <dbReference type="EMBL" id="MFC0523612.1"/>
    </source>
</evidence>
<gene>
    <name evidence="1" type="ORF">ACFFGV_08440</name>
</gene>
<organism evidence="1 2">
    <name type="scientific">Pontibacillus salicampi</name>
    <dbReference type="NCBI Taxonomy" id="1449801"/>
    <lineage>
        <taxon>Bacteria</taxon>
        <taxon>Bacillati</taxon>
        <taxon>Bacillota</taxon>
        <taxon>Bacilli</taxon>
        <taxon>Bacillales</taxon>
        <taxon>Bacillaceae</taxon>
        <taxon>Pontibacillus</taxon>
    </lineage>
</organism>
<keyword evidence="2" id="KW-1185">Reference proteome</keyword>
<comment type="caution">
    <text evidence="1">The sequence shown here is derived from an EMBL/GenBank/DDBJ whole genome shotgun (WGS) entry which is preliminary data.</text>
</comment>
<reference evidence="1 2" key="1">
    <citation type="submission" date="2024-09" db="EMBL/GenBank/DDBJ databases">
        <authorList>
            <person name="Sun Q."/>
            <person name="Mori K."/>
        </authorList>
    </citation>
    <scope>NUCLEOTIDE SEQUENCE [LARGE SCALE GENOMIC DNA]</scope>
    <source>
        <strain evidence="1 2">NCAIM B.02529</strain>
    </source>
</reference>
<name>A0ABV6LMK6_9BACI</name>
<dbReference type="RefSeq" id="WP_377346636.1">
    <property type="nucleotide sequence ID" value="NZ_JBHLTP010000005.1"/>
</dbReference>
<dbReference type="EMBL" id="JBHLTP010000005">
    <property type="protein sequence ID" value="MFC0523612.1"/>
    <property type="molecule type" value="Genomic_DNA"/>
</dbReference>
<sequence length="56" mass="6393">MIRKWISLLLNVTELRRNCKRLLAHSTLYAKTSDKPTKAEVTLGVLLLLELILKAC</sequence>
<dbReference type="Proteomes" id="UP001589836">
    <property type="component" value="Unassembled WGS sequence"/>
</dbReference>
<accession>A0ABV6LMK6</accession>